<accession>I1S9R9</accession>
<dbReference type="AlphaFoldDB" id="I1S9R9"/>
<dbReference type="KEGG" id="fgr:FGSG_13600"/>
<evidence type="ECO:0000313" key="3">
    <source>
        <dbReference type="EnsemblFungi" id="CEF85516"/>
    </source>
</evidence>
<dbReference type="RefSeq" id="XP_011328212.1">
    <property type="nucleotide sequence ID" value="XM_011329910.1"/>
</dbReference>
<evidence type="ECO:0000256" key="1">
    <source>
        <dbReference type="SAM" id="MobiDB-lite"/>
    </source>
</evidence>
<sequence length="128" mass="14622">MSLVTSNRYSLDSAKVKPNDDLRTLKILDFQESRGGCLYGATNKTSSKTLSFSRHLTITIFQSNHIRLPHPLTTEFFCCFPKEVRSDAMFLHLLNLQFPENLNQDRSGYPRQSTNSHIIQPTDKGTFP</sequence>
<feature type="region of interest" description="Disordered" evidence="1">
    <location>
        <begin position="104"/>
        <end position="128"/>
    </location>
</feature>
<evidence type="ECO:0000313" key="4">
    <source>
        <dbReference type="Proteomes" id="UP000070720"/>
    </source>
</evidence>
<protein>
    <submittedName>
        <fullName evidence="2">Chromosome 4, complete genome</fullName>
    </submittedName>
</protein>
<reference evidence="3" key="4">
    <citation type="submission" date="2017-01" db="UniProtKB">
        <authorList>
            <consortium name="EnsemblFungi"/>
        </authorList>
    </citation>
    <scope>IDENTIFICATION</scope>
    <source>
        <strain evidence="3">PH-1 / ATCC MYA-4620 / FGSC 9075 / NRRL 31084</strain>
    </source>
</reference>
<dbReference type="HOGENOM" id="CLU_1959789_0_0_1"/>
<reference evidence="2 4" key="3">
    <citation type="journal article" date="2015" name="BMC Genomics">
        <title>The completed genome sequence of the pathogenic ascomycete fungus Fusarium graminearum.</title>
        <authorList>
            <person name="King R."/>
            <person name="Urban M."/>
            <person name="Hammond-Kosack M.C."/>
            <person name="Hassani-Pak K."/>
            <person name="Hammond-Kosack K.E."/>
        </authorList>
    </citation>
    <scope>NUCLEOTIDE SEQUENCE [LARGE SCALE GENOMIC DNA]</scope>
    <source>
        <strain evidence="4">ATCC MYA-4620 / CBS 123657 / FGSC 9075 / NRRL 31084 / PH-1</strain>
        <strain evidence="2">PH-1</strain>
    </source>
</reference>
<organism evidence="2 4">
    <name type="scientific">Gibberella zeae (strain ATCC MYA-4620 / CBS 123657 / FGSC 9075 / NRRL 31084 / PH-1)</name>
    <name type="common">Wheat head blight fungus</name>
    <name type="synonym">Fusarium graminearum</name>
    <dbReference type="NCBI Taxonomy" id="229533"/>
    <lineage>
        <taxon>Eukaryota</taxon>
        <taxon>Fungi</taxon>
        <taxon>Dikarya</taxon>
        <taxon>Ascomycota</taxon>
        <taxon>Pezizomycotina</taxon>
        <taxon>Sordariomycetes</taxon>
        <taxon>Hypocreomycetidae</taxon>
        <taxon>Hypocreales</taxon>
        <taxon>Nectriaceae</taxon>
        <taxon>Fusarium</taxon>
    </lineage>
</organism>
<gene>
    <name evidence="2" type="ORF">FGRAMPH1_01T26919</name>
</gene>
<dbReference type="VEuPathDB" id="FungiDB:FGRAMPH1_01G26919"/>
<dbReference type="InParanoid" id="I1S9R9"/>
<name>I1S9R9_GIBZE</name>
<dbReference type="EMBL" id="HG970335">
    <property type="protein sequence ID" value="CEF85516.1"/>
    <property type="molecule type" value="Genomic_DNA"/>
</dbReference>
<feature type="compositionally biased region" description="Polar residues" evidence="1">
    <location>
        <begin position="104"/>
        <end position="119"/>
    </location>
</feature>
<keyword evidence="4" id="KW-1185">Reference proteome</keyword>
<dbReference type="EnsemblFungi" id="CEF85516">
    <property type="protein sequence ID" value="CEF85516"/>
    <property type="gene ID" value="FGRRES_13600"/>
</dbReference>
<reference evidence="3 4" key="2">
    <citation type="journal article" date="2010" name="Nature">
        <title>Comparative genomics reveals mobile pathogenicity chromosomes in Fusarium.</title>
        <authorList>
            <person name="Ma L.J."/>
            <person name="van der Does H.C."/>
            <person name="Borkovich K.A."/>
            <person name="Coleman J.J."/>
            <person name="Daboussi M.J."/>
            <person name="Di Pietro A."/>
            <person name="Dufresne M."/>
            <person name="Freitag M."/>
            <person name="Grabherr M."/>
            <person name="Henrissat B."/>
            <person name="Houterman P.M."/>
            <person name="Kang S."/>
            <person name="Shim W.B."/>
            <person name="Woloshuk C."/>
            <person name="Xie X."/>
            <person name="Xu J.R."/>
            <person name="Antoniw J."/>
            <person name="Baker S.E."/>
            <person name="Bluhm B.H."/>
            <person name="Breakspear A."/>
            <person name="Brown D.W."/>
            <person name="Butchko R.A."/>
            <person name="Chapman S."/>
            <person name="Coulson R."/>
            <person name="Coutinho P.M."/>
            <person name="Danchin E.G."/>
            <person name="Diener A."/>
            <person name="Gale L.R."/>
            <person name="Gardiner D.M."/>
            <person name="Goff S."/>
            <person name="Hammond-Kosack K.E."/>
            <person name="Hilburn K."/>
            <person name="Hua-Van A."/>
            <person name="Jonkers W."/>
            <person name="Kazan K."/>
            <person name="Kodira C.D."/>
            <person name="Koehrsen M."/>
            <person name="Kumar L."/>
            <person name="Lee Y.H."/>
            <person name="Li L."/>
            <person name="Manners J.M."/>
            <person name="Miranda-Saavedra D."/>
            <person name="Mukherjee M."/>
            <person name="Park G."/>
            <person name="Park J."/>
            <person name="Park S.Y."/>
            <person name="Proctor R.H."/>
            <person name="Regev A."/>
            <person name="Ruiz-Roldan M.C."/>
            <person name="Sain D."/>
            <person name="Sakthikumar S."/>
            <person name="Sykes S."/>
            <person name="Schwartz D.C."/>
            <person name="Turgeon B.G."/>
            <person name="Wapinski I."/>
            <person name="Yoder O."/>
            <person name="Young S."/>
            <person name="Zeng Q."/>
            <person name="Zhou S."/>
            <person name="Galagan J."/>
            <person name="Cuomo C.A."/>
            <person name="Kistler H.C."/>
            <person name="Rep M."/>
        </authorList>
    </citation>
    <scope>GENOME REANNOTATION</scope>
    <source>
        <strain evidence="4">ATCC MYA-4620 / CBS 123657 / FGSC 9075 / NRRL 31084 / PH-1</strain>
        <strain evidence="3">PH-1 / ATCC MYA-4620 / FGSC 9075 / NRRL 31084</strain>
    </source>
</reference>
<dbReference type="Proteomes" id="UP000070720">
    <property type="component" value="Chromosome 4"/>
</dbReference>
<proteinExistence type="predicted"/>
<reference evidence="3 4" key="1">
    <citation type="journal article" date="2007" name="Science">
        <title>The Fusarium graminearum genome reveals a link between localized polymorphism and pathogen specialization.</title>
        <authorList>
            <person name="Cuomo C.A."/>
            <person name="Gueldener U."/>
            <person name="Xu J.-R."/>
            <person name="Trail F."/>
            <person name="Turgeon B.G."/>
            <person name="Di Pietro A."/>
            <person name="Walton J.D."/>
            <person name="Ma L.-J."/>
            <person name="Baker S.E."/>
            <person name="Rep M."/>
            <person name="Adam G."/>
            <person name="Antoniw J."/>
            <person name="Baldwin T."/>
            <person name="Calvo S.E."/>
            <person name="Chang Y.-L."/>
            <person name="DeCaprio D."/>
            <person name="Gale L.R."/>
            <person name="Gnerre S."/>
            <person name="Goswami R.S."/>
            <person name="Hammond-Kosack K."/>
            <person name="Harris L.J."/>
            <person name="Hilburn K."/>
            <person name="Kennell J.C."/>
            <person name="Kroken S."/>
            <person name="Magnuson J.K."/>
            <person name="Mannhaupt G."/>
            <person name="Mauceli E.W."/>
            <person name="Mewes H.-W."/>
            <person name="Mitterbauer R."/>
            <person name="Muehlbauer G."/>
            <person name="Muensterkoetter M."/>
            <person name="Nelson D."/>
            <person name="O'Donnell K."/>
            <person name="Ouellet T."/>
            <person name="Qi W."/>
            <person name="Quesneville H."/>
            <person name="Roncero M.I.G."/>
            <person name="Seong K.-Y."/>
            <person name="Tetko I.V."/>
            <person name="Urban M."/>
            <person name="Waalwijk C."/>
            <person name="Ward T.J."/>
            <person name="Yao J."/>
            <person name="Birren B.W."/>
            <person name="Kistler H.C."/>
        </authorList>
    </citation>
    <scope>NUCLEOTIDE SEQUENCE [LARGE SCALE GENOMIC DNA]</scope>
    <source>
        <strain evidence="4">ATCC MYA-4620 / CBS 123657 / FGSC 9075 / NRRL 31084 / PH-1</strain>
        <strain evidence="3">PH-1 / ATCC MYA-4620 / FGSC 9075 / NRRL 31084</strain>
    </source>
</reference>
<accession>A0A098DUH3</accession>
<evidence type="ECO:0000313" key="2">
    <source>
        <dbReference type="EMBL" id="CEF85516.1"/>
    </source>
</evidence>